<dbReference type="EMBL" id="CP013067">
    <property type="protein sequence ID" value="ALP39710.1"/>
    <property type="molecule type" value="Genomic_DNA"/>
</dbReference>
<evidence type="ECO:0008006" key="3">
    <source>
        <dbReference type="Google" id="ProtNLM"/>
    </source>
</evidence>
<accession>A0A0S2SDB4</accession>
<gene>
    <name evidence="1" type="ORF">WL1483_291</name>
</gene>
<evidence type="ECO:0000313" key="1">
    <source>
        <dbReference type="EMBL" id="ALP39710.1"/>
    </source>
</evidence>
<evidence type="ECO:0000313" key="2">
    <source>
        <dbReference type="Proteomes" id="UP000058114"/>
    </source>
</evidence>
<reference evidence="2" key="1">
    <citation type="submission" date="2015-10" db="EMBL/GenBank/DDBJ databases">
        <title>Complete Genome Sequence of Aeromonas schubertii strain WL1483.</title>
        <authorList>
            <person name="Liu L."/>
        </authorList>
    </citation>
    <scope>NUCLEOTIDE SEQUENCE [LARGE SCALE GENOMIC DNA]</scope>
    <source>
        <strain evidence="2">WL1483</strain>
    </source>
</reference>
<dbReference type="RefSeq" id="WP_060586698.1">
    <property type="nucleotide sequence ID" value="NZ_CP013067.1"/>
</dbReference>
<protein>
    <recommendedName>
        <fullName evidence="3">Major capsid protein</fullName>
    </recommendedName>
</protein>
<reference evidence="1 2" key="2">
    <citation type="journal article" date="2016" name="Genome Announc.">
        <title>Complete Genome Sequence of the Highly Virulent Aeromonas schubertii Strain WL1483, Isolated from Diseased Snakehead Fish (Channa argus) in China.</title>
        <authorList>
            <person name="Liu L."/>
            <person name="Li N."/>
            <person name="Zhang D."/>
            <person name="Fu X."/>
            <person name="Shi C."/>
            <person name="Lin Q."/>
            <person name="Hao G."/>
        </authorList>
    </citation>
    <scope>NUCLEOTIDE SEQUENCE [LARGE SCALE GENOMIC DNA]</scope>
    <source>
        <strain evidence="1 2">WL1483</strain>
    </source>
</reference>
<organism evidence="1 2">
    <name type="scientific">Aeromonas schubertii</name>
    <dbReference type="NCBI Taxonomy" id="652"/>
    <lineage>
        <taxon>Bacteria</taxon>
        <taxon>Pseudomonadati</taxon>
        <taxon>Pseudomonadota</taxon>
        <taxon>Gammaproteobacteria</taxon>
        <taxon>Aeromonadales</taxon>
        <taxon>Aeromonadaceae</taxon>
        <taxon>Aeromonas</taxon>
    </lineage>
</organism>
<dbReference type="KEGG" id="asr:WL1483_291"/>
<dbReference type="Proteomes" id="UP000058114">
    <property type="component" value="Chromosome"/>
</dbReference>
<dbReference type="Pfam" id="PF03864">
    <property type="entry name" value="Phage_cap_E"/>
    <property type="match status" value="1"/>
</dbReference>
<name>A0A0S2SDB4_9GAMM</name>
<dbReference type="InterPro" id="IPR005564">
    <property type="entry name" value="Major_capsid_GpE"/>
</dbReference>
<sequence length="340" mass="38497">MSDINNFVVSDFSTIFEDRQVNNRLLQALGMFQFEAVDQSRVNFDYLINNKQSTVEAVARYGSEFKSSSKSKASLHQFEIPHFALMDSVTPEDWQGKRAPGQNRPMDAGDVVAQYLVNHYDMFEDTIEKYMADALFRGIQNAPYTQESVIDLQVEFGLNQQTQNIDWSSSATDVDSATDDIQIKIKTALGDKVRMMDKVVCVAGPQYFKAVKSNAKVREAFTFVKPYEPENIIHNFYEVLPGVQYFDYNGIMFVMTTDVLHGVGSNDAYYFPKMRKESGVFKHFGGPASRHADMAMKGGQRYFQYQLRDPKWANLEVVGEMGIVAVNHLPNIVVKSTNAA</sequence>
<dbReference type="PATRIC" id="fig|652.5.peg.2669"/>
<dbReference type="AlphaFoldDB" id="A0A0S2SDB4"/>
<proteinExistence type="predicted"/>